<keyword evidence="4" id="KW-1185">Reference proteome</keyword>
<comment type="caution">
    <text evidence="3">The sequence shown here is derived from an EMBL/GenBank/DDBJ whole genome shotgun (WGS) entry which is preliminary data.</text>
</comment>
<name>A0A1R1XG07_9FUNG</name>
<feature type="region of interest" description="Disordered" evidence="1">
    <location>
        <begin position="416"/>
        <end position="490"/>
    </location>
</feature>
<reference evidence="3 4" key="1">
    <citation type="submission" date="2017-01" db="EMBL/GenBank/DDBJ databases">
        <authorList>
            <person name="Mah S.A."/>
            <person name="Swanson W.J."/>
            <person name="Moy G.W."/>
            <person name="Vacquier V.D."/>
        </authorList>
    </citation>
    <scope>NUCLEOTIDE SEQUENCE [LARGE SCALE GENOMIC DNA]</scope>
    <source>
        <strain evidence="3 4">GSMNP</strain>
    </source>
</reference>
<dbReference type="GO" id="GO:0003779">
    <property type="term" value="F:actin binding"/>
    <property type="evidence" value="ECO:0007669"/>
    <property type="project" value="InterPro"/>
</dbReference>
<accession>A0A1R1XG07</accession>
<dbReference type="InterPro" id="IPR002108">
    <property type="entry name" value="ADF-H"/>
</dbReference>
<feature type="region of interest" description="Disordered" evidence="1">
    <location>
        <begin position="554"/>
        <end position="624"/>
    </location>
</feature>
<evidence type="ECO:0000259" key="2">
    <source>
        <dbReference type="PROSITE" id="PS51263"/>
    </source>
</evidence>
<dbReference type="AlphaFoldDB" id="A0A1R1XG07"/>
<organism evidence="3 4">
    <name type="scientific">Smittium culicis</name>
    <dbReference type="NCBI Taxonomy" id="133412"/>
    <lineage>
        <taxon>Eukaryota</taxon>
        <taxon>Fungi</taxon>
        <taxon>Fungi incertae sedis</taxon>
        <taxon>Zoopagomycota</taxon>
        <taxon>Kickxellomycotina</taxon>
        <taxon>Harpellomycetes</taxon>
        <taxon>Harpellales</taxon>
        <taxon>Legeriomycetaceae</taxon>
        <taxon>Smittium</taxon>
    </lineage>
</organism>
<dbReference type="EMBL" id="LSSN01003435">
    <property type="protein sequence ID" value="OMJ13575.1"/>
    <property type="molecule type" value="Genomic_DNA"/>
</dbReference>
<protein>
    <recommendedName>
        <fullName evidence="2">ADF-H domain-containing protein</fullName>
    </recommendedName>
</protein>
<dbReference type="InterPro" id="IPR029006">
    <property type="entry name" value="ADF-H/Gelsolin-like_dom_sf"/>
</dbReference>
<dbReference type="Proteomes" id="UP000187283">
    <property type="component" value="Unassembled WGS sequence"/>
</dbReference>
<dbReference type="OrthoDB" id="10006997at2759"/>
<proteinExistence type="predicted"/>
<feature type="compositionally biased region" description="Low complexity" evidence="1">
    <location>
        <begin position="599"/>
        <end position="611"/>
    </location>
</feature>
<sequence length="624" mass="68363">MSSVTSGLGVNGDIEAMLSSPEAGKVLKLEITSVKATLADFVDLEVPSYLLICNENSKWVLILWMPEGKVNIKDRMMYASTQGQIKQKVGFARLAESLQISEMDELAIACGLKTPEVSKSQNSTPQSNKIKIGLSNRTFDPRSAMSQNELQKLQVLQDEDLARNDLESDTAMRLKQISLNAKSRFSPASYSSNHSSEPNEPLNVHQEYMHLKSTIAAKTGGFHSIEIPISNIDLDKTANSLSSNDKIWIEFEIVNKKDCILKSEFPNSDSINNLTKIEPRFIIAKLDLNTIVFIQSIPETSVLNLRMVGIYSNTNLDNNEVRKLISDGTAKKIENLKPVEEVLKYRPQAPARSVPSRFVFNSEYNSSINNNPTNQFPKQKNAQSNNLVAELNSVHNSKSNSPQIPNTSFAATKALFSNPQPTPTATSRTNSLASQHSTSVNSQKKLSSSPSPTSEFTASFTDNNVASNKSTNDPFMQTKADSSSMSPSNELLNQSKSLLDDTLAIAGLSELHSSSLNQSSDSIAHAHKPVSAQSSKLSDFKHPSATSITLVSKTSKNLPTNNHTSPQVLTKPLFDPPKTKKLFSSVNQVSDAQLSHNTSSPVSSYEHSPSVDVNQIPKPKRLNK</sequence>
<feature type="compositionally biased region" description="Polar residues" evidence="1">
    <location>
        <begin position="582"/>
        <end position="598"/>
    </location>
</feature>
<dbReference type="Pfam" id="PF00241">
    <property type="entry name" value="Cofilin_ADF"/>
    <property type="match status" value="1"/>
</dbReference>
<feature type="domain" description="ADF-H" evidence="2">
    <location>
        <begin position="1"/>
        <end position="113"/>
    </location>
</feature>
<evidence type="ECO:0000256" key="1">
    <source>
        <dbReference type="SAM" id="MobiDB-lite"/>
    </source>
</evidence>
<dbReference type="Gene3D" id="3.40.20.10">
    <property type="entry name" value="Severin"/>
    <property type="match status" value="1"/>
</dbReference>
<dbReference type="PROSITE" id="PS51263">
    <property type="entry name" value="ADF_H"/>
    <property type="match status" value="1"/>
</dbReference>
<evidence type="ECO:0000313" key="4">
    <source>
        <dbReference type="Proteomes" id="UP000187283"/>
    </source>
</evidence>
<dbReference type="SUPFAM" id="SSF55753">
    <property type="entry name" value="Actin depolymerizing proteins"/>
    <property type="match status" value="1"/>
</dbReference>
<gene>
    <name evidence="3" type="ORF">AYI70_g8410</name>
</gene>
<feature type="region of interest" description="Disordered" evidence="1">
    <location>
        <begin position="519"/>
        <end position="539"/>
    </location>
</feature>
<feature type="compositionally biased region" description="Polar residues" evidence="1">
    <location>
        <begin position="554"/>
        <end position="568"/>
    </location>
</feature>
<evidence type="ECO:0000313" key="3">
    <source>
        <dbReference type="EMBL" id="OMJ13575.1"/>
    </source>
</evidence>